<reference evidence="1" key="1">
    <citation type="submission" date="2018-04" db="EMBL/GenBank/DDBJ databases">
        <title>Whole genome sequencing of Hypsizygus marmoreus.</title>
        <authorList>
            <person name="Choi I.-G."/>
            <person name="Min B."/>
            <person name="Kim J.-G."/>
            <person name="Kim S."/>
            <person name="Oh Y.-L."/>
            <person name="Kong W.-S."/>
            <person name="Park H."/>
            <person name="Jeong J."/>
            <person name="Song E.-S."/>
        </authorList>
    </citation>
    <scope>NUCLEOTIDE SEQUENCE [LARGE SCALE GENOMIC DNA]</scope>
    <source>
        <strain evidence="1">51987-8</strain>
    </source>
</reference>
<gene>
    <name evidence="1" type="ORF">Hypma_001111</name>
</gene>
<comment type="caution">
    <text evidence="1">The sequence shown here is derived from an EMBL/GenBank/DDBJ whole genome shotgun (WGS) entry which is preliminary data.</text>
</comment>
<dbReference type="EMBL" id="LUEZ02000110">
    <property type="protein sequence ID" value="RDB17770.1"/>
    <property type="molecule type" value="Genomic_DNA"/>
</dbReference>
<organism evidence="1 2">
    <name type="scientific">Hypsizygus marmoreus</name>
    <name type="common">White beech mushroom</name>
    <name type="synonym">Agaricus marmoreus</name>
    <dbReference type="NCBI Taxonomy" id="39966"/>
    <lineage>
        <taxon>Eukaryota</taxon>
        <taxon>Fungi</taxon>
        <taxon>Dikarya</taxon>
        <taxon>Basidiomycota</taxon>
        <taxon>Agaricomycotina</taxon>
        <taxon>Agaricomycetes</taxon>
        <taxon>Agaricomycetidae</taxon>
        <taxon>Agaricales</taxon>
        <taxon>Tricholomatineae</taxon>
        <taxon>Lyophyllaceae</taxon>
        <taxon>Hypsizygus</taxon>
    </lineage>
</organism>
<protein>
    <submittedName>
        <fullName evidence="1">Uncharacterized protein</fullName>
    </submittedName>
</protein>
<evidence type="ECO:0000313" key="2">
    <source>
        <dbReference type="Proteomes" id="UP000076154"/>
    </source>
</evidence>
<accession>A0A369J998</accession>
<dbReference type="Proteomes" id="UP000076154">
    <property type="component" value="Unassembled WGS sequence"/>
</dbReference>
<proteinExistence type="predicted"/>
<evidence type="ECO:0000313" key="1">
    <source>
        <dbReference type="EMBL" id="RDB17770.1"/>
    </source>
</evidence>
<keyword evidence="2" id="KW-1185">Reference proteome</keyword>
<sequence>MAVNVKGCFLIPTCAEGEEEEGKWCYETSPDTCRVVIFMIACTFEFSGVPRDLQYGTDVGFSNSRPITKFEE</sequence>
<name>A0A369J998_HYPMA</name>
<dbReference type="AlphaFoldDB" id="A0A369J998"/>
<dbReference type="InParanoid" id="A0A369J998"/>